<dbReference type="EMBL" id="CP139957">
    <property type="protein sequence ID" value="WPX08518.1"/>
    <property type="molecule type" value="Genomic_DNA"/>
</dbReference>
<dbReference type="InterPro" id="IPR017969">
    <property type="entry name" value="Heavy-metal-associated_CS"/>
</dbReference>
<dbReference type="InterPro" id="IPR006121">
    <property type="entry name" value="HMA_dom"/>
</dbReference>
<keyword evidence="5" id="KW-1185">Reference proteome</keyword>
<dbReference type="RefSeq" id="WP_045175785.1">
    <property type="nucleotide sequence ID" value="NZ_CP139957.1"/>
</dbReference>
<dbReference type="PANTHER" id="PTHR46594:SF4">
    <property type="entry name" value="P-TYPE CATION-TRANSPORTING ATPASE"/>
    <property type="match status" value="1"/>
</dbReference>
<evidence type="ECO:0000313" key="5">
    <source>
        <dbReference type="Proteomes" id="UP001322744"/>
    </source>
</evidence>
<evidence type="ECO:0000256" key="1">
    <source>
        <dbReference type="ARBA" id="ARBA00015313"/>
    </source>
</evidence>
<evidence type="ECO:0000259" key="3">
    <source>
        <dbReference type="PROSITE" id="PS50846"/>
    </source>
</evidence>
<dbReference type="Gene3D" id="3.30.70.100">
    <property type="match status" value="1"/>
</dbReference>
<keyword evidence="2" id="KW-0479">Metal-binding</keyword>
<dbReference type="InterPro" id="IPR036163">
    <property type="entry name" value="HMA_dom_sf"/>
</dbReference>
<dbReference type="PANTHER" id="PTHR46594">
    <property type="entry name" value="P-TYPE CATION-TRANSPORTING ATPASE"/>
    <property type="match status" value="1"/>
</dbReference>
<dbReference type="SUPFAM" id="SSF55008">
    <property type="entry name" value="HMA, heavy metal-associated domain"/>
    <property type="match status" value="1"/>
</dbReference>
<dbReference type="Proteomes" id="UP001322744">
    <property type="component" value="Chromosome"/>
</dbReference>
<dbReference type="PROSITE" id="PS50846">
    <property type="entry name" value="HMA_2"/>
    <property type="match status" value="1"/>
</dbReference>
<sequence length="69" mass="7659">MTKKIYIEGMTCNHCAKAVENALKELHGVMSASVNLAEKYAIVELHHPIEDEKFIAAVDDAGYKVVKIE</sequence>
<proteinExistence type="predicted"/>
<evidence type="ECO:0000256" key="2">
    <source>
        <dbReference type="ARBA" id="ARBA00022723"/>
    </source>
</evidence>
<feature type="domain" description="HMA" evidence="3">
    <location>
        <begin position="1"/>
        <end position="66"/>
    </location>
</feature>
<protein>
    <recommendedName>
        <fullName evidence="1">Copper chaperone CopZ</fullName>
    </recommendedName>
</protein>
<gene>
    <name evidence="4" type="ORF">SOJ16_002410</name>
</gene>
<dbReference type="PROSITE" id="PS01047">
    <property type="entry name" value="HMA_1"/>
    <property type="match status" value="1"/>
</dbReference>
<name>A0ABZ0U1N2_9FIRM</name>
<accession>A0ABZ0U1N2</accession>
<reference evidence="4 5" key="1">
    <citation type="submission" date="2023-12" db="EMBL/GenBank/DDBJ databases">
        <authorList>
            <person name="Manesh M.J.H."/>
            <person name="Bing R.G."/>
            <person name="Willard D.J."/>
            <person name="Kelly R.M."/>
        </authorList>
    </citation>
    <scope>NUCLEOTIDE SEQUENCE [LARGE SCALE GENOMIC DNA]</scope>
    <source>
        <strain evidence="4 5">DSM 8977</strain>
    </source>
</reference>
<organism evidence="4 5">
    <name type="scientific">Anaerocellum danielii</name>
    <dbReference type="NCBI Taxonomy" id="1387557"/>
    <lineage>
        <taxon>Bacteria</taxon>
        <taxon>Bacillati</taxon>
        <taxon>Bacillota</taxon>
        <taxon>Bacillota incertae sedis</taxon>
        <taxon>Caldicellulosiruptorales</taxon>
        <taxon>Caldicellulosiruptoraceae</taxon>
        <taxon>Anaerocellum</taxon>
    </lineage>
</organism>
<dbReference type="CDD" id="cd00371">
    <property type="entry name" value="HMA"/>
    <property type="match status" value="1"/>
</dbReference>
<evidence type="ECO:0000313" key="4">
    <source>
        <dbReference type="EMBL" id="WPX08518.1"/>
    </source>
</evidence>
<dbReference type="Pfam" id="PF00403">
    <property type="entry name" value="HMA"/>
    <property type="match status" value="1"/>
</dbReference>